<dbReference type="AlphaFoldDB" id="A0A4P7VRH2"/>
<gene>
    <name evidence="1" type="ORF">E7746_14225</name>
</gene>
<dbReference type="Pfam" id="PF14284">
    <property type="entry name" value="PcfJ"/>
    <property type="match status" value="1"/>
</dbReference>
<name>A0A4P7VRH2_9BACT</name>
<dbReference type="EMBL" id="CP039393">
    <property type="protein sequence ID" value="QCD36951.1"/>
    <property type="molecule type" value="Genomic_DNA"/>
</dbReference>
<dbReference type="KEGG" id="mgod:E7746_14225"/>
<accession>A0A4P7VRH2</accession>
<dbReference type="RefSeq" id="WP_136411241.1">
    <property type="nucleotide sequence ID" value="NZ_CP039393.1"/>
</dbReference>
<sequence length="443" mass="52216">MKPKTALHKKVVKLSATLRPITATQKQWAYSQCFEHIAYRGKNGSMVCSECAHEWSAEGKRGNKCRCPKCGAKLTVSHSLKRKSTQTAHFAVVTTRDNFQVIRVIYVKWCSRKGEKAEYIVNEALQRWFDAEGNEVNIARKKCFMPRYCDAWNFDSDMEIRSRTANYDNIPIYATYPKCRVLPIIRRNGFNGFHYTDPYDLLKGLMSDNKVETLVKTRQYGLLSYYLYRSQYRRDSWQLIRICLRHNYKVKDVTTWYDHINTLERLGMDIHNPLYLCPKNLRSEHNRLVELLKRREEKVRIERERNAEIERQIRQRKDDEAKKTYPQRMSRYLDLVFSDGLIEVSVLQTAEDFYNEGEIMHHCVYTNGYYAENNSLVMSAHIGDKRLETIEIDLKRLIISQSHGAYNQDTKYHNRIVSLVQRNIHKIARRANQKSENADVISA</sequence>
<protein>
    <submittedName>
        <fullName evidence="1">PcfJ-like protein</fullName>
    </submittedName>
</protein>
<keyword evidence="2" id="KW-1185">Reference proteome</keyword>
<dbReference type="Proteomes" id="UP000297031">
    <property type="component" value="Chromosome"/>
</dbReference>
<organism evidence="1 2">
    <name type="scientific">Muribaculum gordoncarteri</name>
    <dbReference type="NCBI Taxonomy" id="2530390"/>
    <lineage>
        <taxon>Bacteria</taxon>
        <taxon>Pseudomonadati</taxon>
        <taxon>Bacteroidota</taxon>
        <taxon>Bacteroidia</taxon>
        <taxon>Bacteroidales</taxon>
        <taxon>Muribaculaceae</taxon>
        <taxon>Muribaculum</taxon>
    </lineage>
</organism>
<evidence type="ECO:0000313" key="1">
    <source>
        <dbReference type="EMBL" id="QCD36951.1"/>
    </source>
</evidence>
<proteinExistence type="predicted"/>
<dbReference type="InterPro" id="IPR025586">
    <property type="entry name" value="PcfJ"/>
</dbReference>
<reference evidence="1 2" key="1">
    <citation type="submission" date="2019-02" db="EMBL/GenBank/DDBJ databases">
        <title>Isolation and identification of novel species under the genus Muribaculum.</title>
        <authorList>
            <person name="Miyake S."/>
            <person name="Ding Y."/>
            <person name="Low A."/>
            <person name="Soh M."/>
            <person name="Seedorf H."/>
        </authorList>
    </citation>
    <scope>NUCLEOTIDE SEQUENCE [LARGE SCALE GENOMIC DNA]</scope>
    <source>
        <strain evidence="1 2">TLL-A4</strain>
    </source>
</reference>
<dbReference type="OrthoDB" id="700137at2"/>
<evidence type="ECO:0000313" key="2">
    <source>
        <dbReference type="Proteomes" id="UP000297031"/>
    </source>
</evidence>